<accession>A0A699HLH8</accession>
<name>A0A699HLH8_TANCI</name>
<protein>
    <submittedName>
        <fullName evidence="1">Uncharacterized protein</fullName>
    </submittedName>
</protein>
<evidence type="ECO:0000313" key="1">
    <source>
        <dbReference type="EMBL" id="GEY38410.1"/>
    </source>
</evidence>
<gene>
    <name evidence="1" type="ORF">Tci_410384</name>
</gene>
<organism evidence="1">
    <name type="scientific">Tanacetum cinerariifolium</name>
    <name type="common">Dalmatian daisy</name>
    <name type="synonym">Chrysanthemum cinerariifolium</name>
    <dbReference type="NCBI Taxonomy" id="118510"/>
    <lineage>
        <taxon>Eukaryota</taxon>
        <taxon>Viridiplantae</taxon>
        <taxon>Streptophyta</taxon>
        <taxon>Embryophyta</taxon>
        <taxon>Tracheophyta</taxon>
        <taxon>Spermatophyta</taxon>
        <taxon>Magnoliopsida</taxon>
        <taxon>eudicotyledons</taxon>
        <taxon>Gunneridae</taxon>
        <taxon>Pentapetalae</taxon>
        <taxon>asterids</taxon>
        <taxon>campanulids</taxon>
        <taxon>Asterales</taxon>
        <taxon>Asteraceae</taxon>
        <taxon>Asteroideae</taxon>
        <taxon>Anthemideae</taxon>
        <taxon>Anthemidinae</taxon>
        <taxon>Tanacetum</taxon>
    </lineage>
</organism>
<dbReference type="AlphaFoldDB" id="A0A699HLH8"/>
<sequence>MGVVGYCMIQLPWKIKHLWDEFRGYPCWFRLPEVGLCKVLVPVCLVYLTMTMPRVHSEEQESSTTVFPRIQTYLLVLDDIIGDSHIRRASIYNESARMKAQGQDRVAVEGWTKDISKDEDLIAMIYCNR</sequence>
<proteinExistence type="predicted"/>
<reference evidence="1" key="1">
    <citation type="journal article" date="2019" name="Sci. Rep.">
        <title>Draft genome of Tanacetum cinerariifolium, the natural source of mosquito coil.</title>
        <authorList>
            <person name="Yamashiro T."/>
            <person name="Shiraishi A."/>
            <person name="Satake H."/>
            <person name="Nakayama K."/>
        </authorList>
    </citation>
    <scope>NUCLEOTIDE SEQUENCE</scope>
</reference>
<comment type="caution">
    <text evidence="1">The sequence shown here is derived from an EMBL/GenBank/DDBJ whole genome shotgun (WGS) entry which is preliminary data.</text>
</comment>
<dbReference type="EMBL" id="BKCJ010174029">
    <property type="protein sequence ID" value="GEY38410.1"/>
    <property type="molecule type" value="Genomic_DNA"/>
</dbReference>